<dbReference type="AlphaFoldDB" id="A0A7R9GI28"/>
<evidence type="ECO:0000313" key="3">
    <source>
        <dbReference type="EMBL" id="CAD7283272.1"/>
    </source>
</evidence>
<feature type="region of interest" description="Disordered" evidence="2">
    <location>
        <begin position="1"/>
        <end position="54"/>
    </location>
</feature>
<keyword evidence="1" id="KW-0175">Coiled coil</keyword>
<feature type="coiled-coil region" evidence="1">
    <location>
        <begin position="173"/>
        <end position="221"/>
    </location>
</feature>
<feature type="coiled-coil region" evidence="1">
    <location>
        <begin position="343"/>
        <end position="409"/>
    </location>
</feature>
<feature type="coiled-coil region" evidence="1">
    <location>
        <begin position="436"/>
        <end position="474"/>
    </location>
</feature>
<feature type="compositionally biased region" description="Basic and acidic residues" evidence="2">
    <location>
        <begin position="1"/>
        <end position="11"/>
    </location>
</feature>
<evidence type="ECO:0000256" key="2">
    <source>
        <dbReference type="SAM" id="MobiDB-lite"/>
    </source>
</evidence>
<feature type="region of interest" description="Disordered" evidence="2">
    <location>
        <begin position="555"/>
        <end position="577"/>
    </location>
</feature>
<sequence>MNNSKESKDDISQSSSSSAPSVDKLSQILDELDLSAGELAPDMPGNVTFPDPDSSTLEMALKVLAQEGSEGSLLSSDTARDLEAILKQVDDLGSELQDAHLLKERDPRCELFMLKNSSAISRATFEELNSNVEKLMNALKRERLEKCDLEARLKKLESKTSSQPYRKFSKKRGNSEVSRVEELEETVRKLQDENVYQDRMIVGYERENTKLLEELASLRVNFQKSLGVWEKEKREFMLRERMIVKGVVRNSGSDGENKIAKKIADMEYGMRVAREEMGYKEPPDTFQQDIEKLQNAAGEEANRIDFYQRMVKDLSEQLSEVSKCNLENPHDCVANAEMKLNLVKKALDEGNAINEELRALSERNEAAFKAKLAAWSYERSSMLAAIKNLKEERQQLQLAISAVKRGKEETERIAQAAAAHDASFAPPPVVENKLSFNKMKKERADLVEQLEAAKAEKDAEITRLKRENESLKMVLNPKQEVGLQLCARVEELERLHKQKAAEFDLLWRHLNALTTSAEDTSSWILELRNIIASPAFQGYIRSDVSAEKNAVPVAAEVREEQLPPEPRTQSRKKKKPT</sequence>
<dbReference type="EMBL" id="OA887170">
    <property type="protein sequence ID" value="CAD7283272.1"/>
    <property type="molecule type" value="Genomic_DNA"/>
</dbReference>
<evidence type="ECO:0000313" key="4">
    <source>
        <dbReference type="Proteomes" id="UP000678499"/>
    </source>
</evidence>
<dbReference type="Proteomes" id="UP000678499">
    <property type="component" value="Unassembled WGS sequence"/>
</dbReference>
<protein>
    <submittedName>
        <fullName evidence="3">Uncharacterized protein</fullName>
    </submittedName>
</protein>
<accession>A0A7R9GI28</accession>
<name>A0A7R9GI28_9CRUS</name>
<organism evidence="3">
    <name type="scientific">Notodromas monacha</name>
    <dbReference type="NCBI Taxonomy" id="399045"/>
    <lineage>
        <taxon>Eukaryota</taxon>
        <taxon>Metazoa</taxon>
        <taxon>Ecdysozoa</taxon>
        <taxon>Arthropoda</taxon>
        <taxon>Crustacea</taxon>
        <taxon>Oligostraca</taxon>
        <taxon>Ostracoda</taxon>
        <taxon>Podocopa</taxon>
        <taxon>Podocopida</taxon>
        <taxon>Cypridocopina</taxon>
        <taxon>Cypridoidea</taxon>
        <taxon>Cyprididae</taxon>
        <taxon>Notodromas</taxon>
    </lineage>
</organism>
<evidence type="ECO:0000256" key="1">
    <source>
        <dbReference type="SAM" id="Coils"/>
    </source>
</evidence>
<gene>
    <name evidence="3" type="ORF">NMOB1V02_LOCUS10888</name>
</gene>
<feature type="compositionally biased region" description="Low complexity" evidence="2">
    <location>
        <begin position="12"/>
        <end position="26"/>
    </location>
</feature>
<proteinExistence type="predicted"/>
<reference evidence="3" key="1">
    <citation type="submission" date="2020-11" db="EMBL/GenBank/DDBJ databases">
        <authorList>
            <person name="Tran Van P."/>
        </authorList>
    </citation>
    <scope>NUCLEOTIDE SEQUENCE</scope>
</reference>
<keyword evidence="4" id="KW-1185">Reference proteome</keyword>
<dbReference type="EMBL" id="CAJPEX010005133">
    <property type="protein sequence ID" value="CAG0923424.1"/>
    <property type="molecule type" value="Genomic_DNA"/>
</dbReference>